<sequence>MDAGVTIAQTWNLIPGVALTDEQMVVLTTDIVWLVEKTDLDQRPDHQSSHPASLCLAQRAIGAASKLTPLVLLVKRRMIQCGIMWRKRNDGRV</sequence>
<organism evidence="1 2">
    <name type="scientific">Candidatus Propionivibrio dominans</name>
    <dbReference type="NCBI Taxonomy" id="2954373"/>
    <lineage>
        <taxon>Bacteria</taxon>
        <taxon>Pseudomonadati</taxon>
        <taxon>Pseudomonadota</taxon>
        <taxon>Betaproteobacteria</taxon>
        <taxon>Rhodocyclales</taxon>
        <taxon>Rhodocyclaceae</taxon>
        <taxon>Propionivibrio</taxon>
    </lineage>
</organism>
<dbReference type="Proteomes" id="UP000886602">
    <property type="component" value="Unassembled WGS sequence"/>
</dbReference>
<name>A0A9D7I929_9RHOO</name>
<gene>
    <name evidence="1" type="ORF">IPJ48_11815</name>
</gene>
<dbReference type="AlphaFoldDB" id="A0A9D7I929"/>
<evidence type="ECO:0000313" key="2">
    <source>
        <dbReference type="Proteomes" id="UP000886602"/>
    </source>
</evidence>
<evidence type="ECO:0000313" key="1">
    <source>
        <dbReference type="EMBL" id="MBK7423723.1"/>
    </source>
</evidence>
<comment type="caution">
    <text evidence="1">The sequence shown here is derived from an EMBL/GenBank/DDBJ whole genome shotgun (WGS) entry which is preliminary data.</text>
</comment>
<reference evidence="1" key="1">
    <citation type="submission" date="2020-10" db="EMBL/GenBank/DDBJ databases">
        <title>Connecting structure to function with the recovery of over 1000 high-quality activated sludge metagenome-assembled genomes encoding full-length rRNA genes using long-read sequencing.</title>
        <authorList>
            <person name="Singleton C.M."/>
            <person name="Petriglieri F."/>
            <person name="Kristensen J.M."/>
            <person name="Kirkegaard R.H."/>
            <person name="Michaelsen T.Y."/>
            <person name="Andersen M.H."/>
            <person name="Karst S.M."/>
            <person name="Dueholm M.S."/>
            <person name="Nielsen P.H."/>
            <person name="Albertsen M."/>
        </authorList>
    </citation>
    <scope>NUCLEOTIDE SEQUENCE</scope>
    <source>
        <strain evidence="1">EsbW_18-Q3-R4-48_MAXAC.044</strain>
    </source>
</reference>
<protein>
    <submittedName>
        <fullName evidence="1">Uncharacterized protein</fullName>
    </submittedName>
</protein>
<proteinExistence type="predicted"/>
<dbReference type="EMBL" id="JADJNC010000017">
    <property type="protein sequence ID" value="MBK7423723.1"/>
    <property type="molecule type" value="Genomic_DNA"/>
</dbReference>
<accession>A0A9D7I929</accession>